<dbReference type="OrthoDB" id="3255262at2759"/>
<dbReference type="InterPro" id="IPR054722">
    <property type="entry name" value="PolX-like_BBD"/>
</dbReference>
<feature type="compositionally biased region" description="Polar residues" evidence="1">
    <location>
        <begin position="86"/>
        <end position="103"/>
    </location>
</feature>
<gene>
    <name evidence="3" type="ORF">O181_103561</name>
</gene>
<feature type="domain" description="Retrovirus-related Pol polyprotein from transposon TNT 1-94-like beta-barrel" evidence="2">
    <location>
        <begin position="212"/>
        <end position="287"/>
    </location>
</feature>
<name>A0A9Q3JKX1_9BASI</name>
<sequence length="300" mass="33930">MQNLLHELKSSLGGMWTDDSLLAMFFHQFNKAQFHHIANALDAKKSIDPSCIITAREVMQVAQRFQQRDKTKTDANIMAFAAGRGQQNNMSCQHYPPQNSRQPDASRKPQADSKTSRYPHPSMQSAAWVTKWLSPEHPCSHFFEWGHWAMDCPKKLAGKPPIEDPKKRDTTFRYRKSKFVSHPALVSVKDENEGEAKLTSIQATTEDSKLVLIDSGATHHVAGYHLLFITYKHINLELSVATKARHPVVGIGTIKLCTQDGDLWLHNTLHCEDVPRGVISLGRFHTNNGQIEFENGIFCF</sequence>
<evidence type="ECO:0000313" key="4">
    <source>
        <dbReference type="Proteomes" id="UP000765509"/>
    </source>
</evidence>
<organism evidence="3 4">
    <name type="scientific">Austropuccinia psidii MF-1</name>
    <dbReference type="NCBI Taxonomy" id="1389203"/>
    <lineage>
        <taxon>Eukaryota</taxon>
        <taxon>Fungi</taxon>
        <taxon>Dikarya</taxon>
        <taxon>Basidiomycota</taxon>
        <taxon>Pucciniomycotina</taxon>
        <taxon>Pucciniomycetes</taxon>
        <taxon>Pucciniales</taxon>
        <taxon>Sphaerophragmiaceae</taxon>
        <taxon>Austropuccinia</taxon>
    </lineage>
</organism>
<evidence type="ECO:0000313" key="3">
    <source>
        <dbReference type="EMBL" id="MBW0563846.1"/>
    </source>
</evidence>
<dbReference type="Proteomes" id="UP000765509">
    <property type="component" value="Unassembled WGS sequence"/>
</dbReference>
<accession>A0A9Q3JKX1</accession>
<proteinExistence type="predicted"/>
<feature type="compositionally biased region" description="Basic and acidic residues" evidence="1">
    <location>
        <begin position="104"/>
        <end position="115"/>
    </location>
</feature>
<feature type="region of interest" description="Disordered" evidence="1">
    <location>
        <begin position="86"/>
        <end position="122"/>
    </location>
</feature>
<evidence type="ECO:0000256" key="1">
    <source>
        <dbReference type="SAM" id="MobiDB-lite"/>
    </source>
</evidence>
<comment type="caution">
    <text evidence="3">The sequence shown here is derived from an EMBL/GenBank/DDBJ whole genome shotgun (WGS) entry which is preliminary data.</text>
</comment>
<keyword evidence="4" id="KW-1185">Reference proteome</keyword>
<dbReference type="EMBL" id="AVOT02074859">
    <property type="protein sequence ID" value="MBW0563846.1"/>
    <property type="molecule type" value="Genomic_DNA"/>
</dbReference>
<dbReference type="AlphaFoldDB" id="A0A9Q3JKX1"/>
<evidence type="ECO:0000259" key="2">
    <source>
        <dbReference type="Pfam" id="PF22936"/>
    </source>
</evidence>
<protein>
    <recommendedName>
        <fullName evidence="2">Retrovirus-related Pol polyprotein from transposon TNT 1-94-like beta-barrel domain-containing protein</fullName>
    </recommendedName>
</protein>
<reference evidence="3" key="1">
    <citation type="submission" date="2021-03" db="EMBL/GenBank/DDBJ databases">
        <title>Draft genome sequence of rust myrtle Austropuccinia psidii MF-1, a brazilian biotype.</title>
        <authorList>
            <person name="Quecine M.C."/>
            <person name="Pachon D.M.R."/>
            <person name="Bonatelli M.L."/>
            <person name="Correr F.H."/>
            <person name="Franceschini L.M."/>
            <person name="Leite T.F."/>
            <person name="Margarido G.R.A."/>
            <person name="Almeida C.A."/>
            <person name="Ferrarezi J.A."/>
            <person name="Labate C.A."/>
        </authorList>
    </citation>
    <scope>NUCLEOTIDE SEQUENCE</scope>
    <source>
        <strain evidence="3">MF-1</strain>
    </source>
</reference>
<dbReference type="Pfam" id="PF22936">
    <property type="entry name" value="Pol_BBD"/>
    <property type="match status" value="1"/>
</dbReference>